<dbReference type="RefSeq" id="WP_105215342.1">
    <property type="nucleotide sequence ID" value="NZ_CP027062.1"/>
</dbReference>
<dbReference type="InterPro" id="IPR029058">
    <property type="entry name" value="AB_hydrolase_fold"/>
</dbReference>
<reference evidence="2 3" key="1">
    <citation type="submission" date="2018-02" db="EMBL/GenBank/DDBJ databases">
        <title>Genomic analysis of the strain RR4-38 isolated from a seawater recirculating aquaculture system.</title>
        <authorList>
            <person name="Kim Y.-S."/>
            <person name="Jang Y.H."/>
            <person name="Kim K.-H."/>
        </authorList>
    </citation>
    <scope>NUCLEOTIDE SEQUENCE [LARGE SCALE GENOMIC DNA]</scope>
    <source>
        <strain evidence="2 3">RR4-38</strain>
    </source>
</reference>
<protein>
    <recommendedName>
        <fullName evidence="1">AB hydrolase-1 domain-containing protein</fullName>
    </recommendedName>
</protein>
<dbReference type="OrthoDB" id="9785847at2"/>
<dbReference type="Pfam" id="PF12697">
    <property type="entry name" value="Abhydrolase_6"/>
    <property type="match status" value="1"/>
</dbReference>
<dbReference type="PANTHER" id="PTHR43798:SF33">
    <property type="entry name" value="HYDROLASE, PUTATIVE (AFU_ORTHOLOGUE AFUA_2G14860)-RELATED"/>
    <property type="match status" value="1"/>
</dbReference>
<evidence type="ECO:0000313" key="2">
    <source>
        <dbReference type="EMBL" id="AVI50474.1"/>
    </source>
</evidence>
<gene>
    <name evidence="2" type="ORF">C5O00_04555</name>
</gene>
<proteinExistence type="predicted"/>
<dbReference type="Gene3D" id="3.40.50.1820">
    <property type="entry name" value="alpha/beta hydrolase"/>
    <property type="match status" value="1"/>
</dbReference>
<name>A0A2S0HV97_9FLAO</name>
<dbReference type="EMBL" id="CP027062">
    <property type="protein sequence ID" value="AVI50474.1"/>
    <property type="molecule type" value="Genomic_DNA"/>
</dbReference>
<dbReference type="AlphaFoldDB" id="A0A2S0HV97"/>
<dbReference type="PANTHER" id="PTHR43798">
    <property type="entry name" value="MONOACYLGLYCEROL LIPASE"/>
    <property type="match status" value="1"/>
</dbReference>
<dbReference type="InterPro" id="IPR050266">
    <property type="entry name" value="AB_hydrolase_sf"/>
</dbReference>
<dbReference type="GO" id="GO:0016020">
    <property type="term" value="C:membrane"/>
    <property type="evidence" value="ECO:0007669"/>
    <property type="project" value="TreeGrafter"/>
</dbReference>
<keyword evidence="3" id="KW-1185">Reference proteome</keyword>
<sequence>MKQLLPKIIGRTFNLLAPVFPKYTRNRAFDLLCRIKHIPVTETGRKFFDVGETIWMDIAGINTALHRWGKGPVKVLFLHGWMSNSQRWKKYVESLDPEQYSCYALDAPGHGDSYSNYMNIEIFRQAYEQAIRTIGEVDVVVGHSFGNLVAGYQYLYSPSVAVKNYVIMGSIEGLEPVFGYCREKMDLSPGMINNLGVRFNEVLKLPHSDITMKHFFRKLDKPLFLIHEETDTVTPIGPIKEAASEAKNIEYHYTNGLDHTLKSDEVLNLVLEFIETQTKKGRHVLERI</sequence>
<evidence type="ECO:0000259" key="1">
    <source>
        <dbReference type="Pfam" id="PF12697"/>
    </source>
</evidence>
<dbReference type="SUPFAM" id="SSF53474">
    <property type="entry name" value="alpha/beta-Hydrolases"/>
    <property type="match status" value="1"/>
</dbReference>
<accession>A0A2S0HV97</accession>
<evidence type="ECO:0000313" key="3">
    <source>
        <dbReference type="Proteomes" id="UP000238442"/>
    </source>
</evidence>
<dbReference type="KEGG" id="aue:C5O00_04555"/>
<dbReference type="Proteomes" id="UP000238442">
    <property type="component" value="Chromosome"/>
</dbReference>
<feature type="domain" description="AB hydrolase-1" evidence="1">
    <location>
        <begin position="75"/>
        <end position="185"/>
    </location>
</feature>
<organism evidence="2 3">
    <name type="scientific">Pukyongia salina</name>
    <dbReference type="NCBI Taxonomy" id="2094025"/>
    <lineage>
        <taxon>Bacteria</taxon>
        <taxon>Pseudomonadati</taxon>
        <taxon>Bacteroidota</taxon>
        <taxon>Flavobacteriia</taxon>
        <taxon>Flavobacteriales</taxon>
        <taxon>Flavobacteriaceae</taxon>
        <taxon>Pukyongia</taxon>
    </lineage>
</organism>
<dbReference type="InterPro" id="IPR000073">
    <property type="entry name" value="AB_hydrolase_1"/>
</dbReference>